<accession>A0A1Q5TP35</accession>
<comment type="caution">
    <text evidence="2">The sequence shown here is derived from an EMBL/GenBank/DDBJ whole genome shotgun (WGS) entry which is preliminary data.</text>
</comment>
<proteinExistence type="predicted"/>
<evidence type="ECO:0000313" key="3">
    <source>
        <dbReference type="Proteomes" id="UP000186955"/>
    </source>
</evidence>
<gene>
    <name evidence="2" type="ORF">PENSUB_7219</name>
</gene>
<organism evidence="2 3">
    <name type="scientific">Penicillium subrubescens</name>
    <dbReference type="NCBI Taxonomy" id="1316194"/>
    <lineage>
        <taxon>Eukaryota</taxon>
        <taxon>Fungi</taxon>
        <taxon>Dikarya</taxon>
        <taxon>Ascomycota</taxon>
        <taxon>Pezizomycotina</taxon>
        <taxon>Eurotiomycetes</taxon>
        <taxon>Eurotiomycetidae</taxon>
        <taxon>Eurotiales</taxon>
        <taxon>Aspergillaceae</taxon>
        <taxon>Penicillium</taxon>
    </lineage>
</organism>
<sequence length="102" mass="11184">MARLFRIWNTNLVILKVVLLNNFIVTNYTSFPHLSHLAPESTDHQSHQNQRSSKSLWIGSPSGQNIAHIPVRPRPKGVSPMLASSETAPPPPDGQAIGQLVA</sequence>
<evidence type="ECO:0000313" key="2">
    <source>
        <dbReference type="EMBL" id="OKP01989.1"/>
    </source>
</evidence>
<reference evidence="2 3" key="1">
    <citation type="submission" date="2016-10" db="EMBL/GenBank/DDBJ databases">
        <title>Genome sequence of the ascomycete fungus Penicillium subrubescens.</title>
        <authorList>
            <person name="De Vries R.P."/>
            <person name="Peng M."/>
            <person name="Dilokpimol A."/>
            <person name="Hilden K."/>
            <person name="Makela M.R."/>
            <person name="Grigoriev I."/>
            <person name="Riley R."/>
            <person name="Granchi Z."/>
        </authorList>
    </citation>
    <scope>NUCLEOTIDE SEQUENCE [LARGE SCALE GENOMIC DNA]</scope>
    <source>
        <strain evidence="2 3">CBS 132785</strain>
    </source>
</reference>
<protein>
    <submittedName>
        <fullName evidence="2">Uncharacterized protein</fullName>
    </submittedName>
</protein>
<dbReference type="Proteomes" id="UP000186955">
    <property type="component" value="Unassembled WGS sequence"/>
</dbReference>
<dbReference type="AlphaFoldDB" id="A0A1Q5TP35"/>
<keyword evidence="3" id="KW-1185">Reference proteome</keyword>
<evidence type="ECO:0000256" key="1">
    <source>
        <dbReference type="SAM" id="MobiDB-lite"/>
    </source>
</evidence>
<feature type="compositionally biased region" description="Polar residues" evidence="1">
    <location>
        <begin position="47"/>
        <end position="65"/>
    </location>
</feature>
<dbReference type="EMBL" id="MNBE01000630">
    <property type="protein sequence ID" value="OKP01989.1"/>
    <property type="molecule type" value="Genomic_DNA"/>
</dbReference>
<name>A0A1Q5TP35_9EURO</name>
<feature type="region of interest" description="Disordered" evidence="1">
    <location>
        <begin position="35"/>
        <end position="102"/>
    </location>
</feature>